<gene>
    <name evidence="1" type="ORF">BEN47_02180</name>
</gene>
<sequence length="89" mass="9707">MSQTDQKTIDSSLAQLQSLHHNMKNMWDGDAMAAFYYNVLSGTVARHTPEVAQAIMSMVAEVYENTARSHTDLGKLTQGFSSAEGTPGK</sequence>
<proteinExistence type="predicted"/>
<protein>
    <submittedName>
        <fullName evidence="1">Uncharacterized protein</fullName>
    </submittedName>
</protein>
<name>A0A1G1T2Q4_9BACT</name>
<keyword evidence="2" id="KW-1185">Reference proteome</keyword>
<organism evidence="1 2">
    <name type="scientific">Hymenobacter lapidarius</name>
    <dbReference type="NCBI Taxonomy" id="1908237"/>
    <lineage>
        <taxon>Bacteria</taxon>
        <taxon>Pseudomonadati</taxon>
        <taxon>Bacteroidota</taxon>
        <taxon>Cytophagia</taxon>
        <taxon>Cytophagales</taxon>
        <taxon>Hymenobacteraceae</taxon>
        <taxon>Hymenobacter</taxon>
    </lineage>
</organism>
<dbReference type="EMBL" id="MDZB01000109">
    <property type="protein sequence ID" value="OGX85161.1"/>
    <property type="molecule type" value="Genomic_DNA"/>
</dbReference>
<dbReference type="RefSeq" id="WP_070728550.1">
    <property type="nucleotide sequence ID" value="NZ_MDZB01000109.1"/>
</dbReference>
<evidence type="ECO:0000313" key="1">
    <source>
        <dbReference type="EMBL" id="OGX85161.1"/>
    </source>
</evidence>
<dbReference type="AlphaFoldDB" id="A0A1G1T2Q4"/>
<reference evidence="1 2" key="1">
    <citation type="submission" date="2016-08" db="EMBL/GenBank/DDBJ databases">
        <title>Hymenobacter coccineus sp. nov., Hymenobacter lapidarius sp. nov. and Hymenobacter glacialis sp. nov., isolated from Antarctic soil.</title>
        <authorList>
            <person name="Sedlacek I."/>
            <person name="Kralova S."/>
            <person name="Kyrova K."/>
            <person name="Maslanova I."/>
            <person name="Stankova E."/>
            <person name="Vrbovska V."/>
            <person name="Nemec M."/>
            <person name="Bartak M."/>
            <person name="Svec P."/>
            <person name="Busse H.-J."/>
            <person name="Pantucek R."/>
        </authorList>
    </citation>
    <scope>NUCLEOTIDE SEQUENCE [LARGE SCALE GENOMIC DNA]</scope>
    <source>
        <strain evidence="1 2">CCM 8643</strain>
    </source>
</reference>
<evidence type="ECO:0000313" key="2">
    <source>
        <dbReference type="Proteomes" id="UP000176294"/>
    </source>
</evidence>
<comment type="caution">
    <text evidence="1">The sequence shown here is derived from an EMBL/GenBank/DDBJ whole genome shotgun (WGS) entry which is preliminary data.</text>
</comment>
<accession>A0A1G1T2Q4</accession>
<dbReference type="OrthoDB" id="885436at2"/>
<dbReference type="Proteomes" id="UP000176294">
    <property type="component" value="Unassembled WGS sequence"/>
</dbReference>